<dbReference type="EMBL" id="GDAI01000264">
    <property type="protein sequence ID" value="JAI17339.1"/>
    <property type="molecule type" value="mRNA"/>
</dbReference>
<dbReference type="InterPro" id="IPR004108">
    <property type="entry name" value="Fe_hydrogenase_lsu_C"/>
</dbReference>
<keyword evidence="4" id="KW-0411">Iron-sulfur</keyword>
<comment type="similarity">
    <text evidence="1">Belongs to the NARF family.</text>
</comment>
<keyword evidence="2" id="KW-0004">4Fe-4S</keyword>
<protein>
    <submittedName>
        <fullName evidence="7">Putative nuclear architecture related protein</fullName>
    </submittedName>
</protein>
<organism evidence="7">
    <name type="scientific">Tabanus bromius</name>
    <name type="common">Band-eyed brown horse fly</name>
    <dbReference type="NCBI Taxonomy" id="304241"/>
    <lineage>
        <taxon>Eukaryota</taxon>
        <taxon>Metazoa</taxon>
        <taxon>Ecdysozoa</taxon>
        <taxon>Arthropoda</taxon>
        <taxon>Hexapoda</taxon>
        <taxon>Insecta</taxon>
        <taxon>Pterygota</taxon>
        <taxon>Neoptera</taxon>
        <taxon>Endopterygota</taxon>
        <taxon>Diptera</taxon>
        <taxon>Brachycera</taxon>
        <taxon>Tabanomorpha</taxon>
        <taxon>Tabanoidea</taxon>
        <taxon>Tabanidae</taxon>
        <taxon>Tabanus</taxon>
    </lineage>
</organism>
<dbReference type="SMART" id="SM00902">
    <property type="entry name" value="Fe_hyd_SSU"/>
    <property type="match status" value="1"/>
</dbReference>
<name>A0A0K8TSI8_TABBR</name>
<feature type="domain" description="Iron hydrogenase small subunit" evidence="6">
    <location>
        <begin position="415"/>
        <end position="470"/>
    </location>
</feature>
<accession>A0A0K8TSI8</accession>
<evidence type="ECO:0000256" key="3">
    <source>
        <dbReference type="ARBA" id="ARBA00023004"/>
    </source>
</evidence>
<dbReference type="Pfam" id="PF02906">
    <property type="entry name" value="Fe_hyd_lg_C"/>
    <property type="match status" value="1"/>
</dbReference>
<evidence type="ECO:0000259" key="6">
    <source>
        <dbReference type="SMART" id="SM00902"/>
    </source>
</evidence>
<evidence type="ECO:0000256" key="1">
    <source>
        <dbReference type="ARBA" id="ARBA00006596"/>
    </source>
</evidence>
<dbReference type="Gene3D" id="3.40.950.10">
    <property type="entry name" value="Fe-only Hydrogenase (Larger Subunit), Chain L, domain 3"/>
    <property type="match status" value="1"/>
</dbReference>
<comment type="function">
    <text evidence="5">Component of the cytosolic iron-sulfur (Fe/S) protein assembly machinery. Required for maturation of extramitochondrial Fe/S proteins.</text>
</comment>
<dbReference type="InterPro" id="IPR050340">
    <property type="entry name" value="Cytosolic_Fe-S_CAF"/>
</dbReference>
<sequence>MSHFSGALQLTDLDDFINPSQECIKPVKIESNKSKTGAKIKIQEDGYYEETEVGPRKLQKVEITLQDCLACSGCITSAEGVLITQQSLDELFRVLKENEIAKNSGDPDKVKTIVLTVSQQPVLSLAEKHNIDIEECSQYLAGYFKEKGVDHVLGTKVADDLALIETRNEFIHRYRNHMADKKAKHLPMLSSSCPGWVCYAEKTHGNLVLPYISSVRSPQQIMGVLVKQYLAEKFNVPGSNIYHVTLMPCFDKKLEASRDDFFDESRESRDVDCVITPVELEEALKKNNESLTASEKSELDWPWSDVRPEKQIWAHENSGSGGYSDHVFKHAAKELFSEDLGVLEYKQIRNPDFREVLLQKNGEILLRFLIANGFRNIQNLVQKLKRNKCDFHFVEVMACPSGCLNGGAQTTRTDGAWSKEFTIRLEDHYKKLPKSNPDNDEITKLYSRFFDGMQSDKAKCLLHTSYHAVEKLNTALNIKW</sequence>
<dbReference type="SUPFAM" id="SSF53920">
    <property type="entry name" value="Fe-only hydrogenase"/>
    <property type="match status" value="1"/>
</dbReference>
<dbReference type="InterPro" id="IPR003149">
    <property type="entry name" value="Fe_hydrogenase_ssu"/>
</dbReference>
<dbReference type="InterPro" id="IPR009016">
    <property type="entry name" value="Fe_hydrogenase"/>
</dbReference>
<evidence type="ECO:0000256" key="4">
    <source>
        <dbReference type="ARBA" id="ARBA00023014"/>
    </source>
</evidence>
<evidence type="ECO:0000256" key="2">
    <source>
        <dbReference type="ARBA" id="ARBA00022485"/>
    </source>
</evidence>
<reference evidence="7" key="1">
    <citation type="journal article" date="2015" name="Insect Biochem. Mol. Biol.">
        <title>An insight into the sialome of the horse fly, Tabanus bromius.</title>
        <authorList>
            <person name="Ribeiro J.M."/>
            <person name="Kazimirova M."/>
            <person name="Takac P."/>
            <person name="Andersen J.F."/>
            <person name="Francischetti I.M."/>
        </authorList>
    </citation>
    <scope>NUCLEOTIDE SEQUENCE</scope>
</reference>
<evidence type="ECO:0000313" key="7">
    <source>
        <dbReference type="EMBL" id="JAI17339.1"/>
    </source>
</evidence>
<dbReference type="AlphaFoldDB" id="A0A0K8TSI8"/>
<proteinExistence type="evidence at transcript level"/>
<keyword evidence="2" id="KW-0479">Metal-binding</keyword>
<evidence type="ECO:0000256" key="5">
    <source>
        <dbReference type="ARBA" id="ARBA00025700"/>
    </source>
</evidence>
<dbReference type="Pfam" id="PF02256">
    <property type="entry name" value="Fe_hyd_SSU"/>
    <property type="match status" value="1"/>
</dbReference>
<keyword evidence="3" id="KW-0408">Iron</keyword>
<dbReference type="Gene3D" id="3.40.50.1780">
    <property type="match status" value="1"/>
</dbReference>
<dbReference type="PANTHER" id="PTHR11615">
    <property type="entry name" value="NITRATE, FORMATE, IRON DEHYDROGENASE"/>
    <property type="match status" value="1"/>
</dbReference>
<dbReference type="GO" id="GO:0051539">
    <property type="term" value="F:4 iron, 4 sulfur cluster binding"/>
    <property type="evidence" value="ECO:0007669"/>
    <property type="project" value="UniProtKB-KW"/>
</dbReference>